<accession>A0A397G1W7</accession>
<sequence length="195" mass="21411">MWLNRNFLLATVALIVSIILFSSLVTATTPKNCRTIIKTRDRTKTVYPLNCPKTCTTVTVRSLTTTTSTGFTTTTSITTTTTTITQSPILIPRNKKSVICIPDKSCTINIHRGKCEKTFFCKPTVYLPCPKVRTSTKTAISTITEKTTSTSTFISTSTSFFTCIKNLAGPCTANSDCCNNRCLIEENGIPMNTCF</sequence>
<gene>
    <name evidence="2" type="ORF">Glove_1033g21</name>
</gene>
<keyword evidence="3" id="KW-1185">Reference proteome</keyword>
<feature type="chain" id="PRO_5017446456" description="WAP domain-containing protein" evidence="1">
    <location>
        <begin position="28"/>
        <end position="195"/>
    </location>
</feature>
<protein>
    <recommendedName>
        <fullName evidence="4">WAP domain-containing protein</fullName>
    </recommendedName>
</protein>
<organism evidence="2 3">
    <name type="scientific">Diversispora epigaea</name>
    <dbReference type="NCBI Taxonomy" id="1348612"/>
    <lineage>
        <taxon>Eukaryota</taxon>
        <taxon>Fungi</taxon>
        <taxon>Fungi incertae sedis</taxon>
        <taxon>Mucoromycota</taxon>
        <taxon>Glomeromycotina</taxon>
        <taxon>Glomeromycetes</taxon>
        <taxon>Diversisporales</taxon>
        <taxon>Diversisporaceae</taxon>
        <taxon>Diversispora</taxon>
    </lineage>
</organism>
<evidence type="ECO:0000313" key="3">
    <source>
        <dbReference type="Proteomes" id="UP000266861"/>
    </source>
</evidence>
<evidence type="ECO:0000256" key="1">
    <source>
        <dbReference type="SAM" id="SignalP"/>
    </source>
</evidence>
<comment type="caution">
    <text evidence="2">The sequence shown here is derived from an EMBL/GenBank/DDBJ whole genome shotgun (WGS) entry which is preliminary data.</text>
</comment>
<feature type="signal peptide" evidence="1">
    <location>
        <begin position="1"/>
        <end position="27"/>
    </location>
</feature>
<keyword evidence="1" id="KW-0732">Signal</keyword>
<dbReference type="Proteomes" id="UP000266861">
    <property type="component" value="Unassembled WGS sequence"/>
</dbReference>
<proteinExistence type="predicted"/>
<reference evidence="2 3" key="1">
    <citation type="submission" date="2018-08" db="EMBL/GenBank/DDBJ databases">
        <title>Genome and evolution of the arbuscular mycorrhizal fungus Diversispora epigaea (formerly Glomus versiforme) and its bacterial endosymbionts.</title>
        <authorList>
            <person name="Sun X."/>
            <person name="Fei Z."/>
            <person name="Harrison M."/>
        </authorList>
    </citation>
    <scope>NUCLEOTIDE SEQUENCE [LARGE SCALE GENOMIC DNA]</scope>
    <source>
        <strain evidence="2 3">IT104</strain>
    </source>
</reference>
<dbReference type="AlphaFoldDB" id="A0A397G1W7"/>
<dbReference type="EMBL" id="PQFF01000657">
    <property type="protein sequence ID" value="RHZ43528.1"/>
    <property type="molecule type" value="Genomic_DNA"/>
</dbReference>
<name>A0A397G1W7_9GLOM</name>
<evidence type="ECO:0000313" key="2">
    <source>
        <dbReference type="EMBL" id="RHZ43528.1"/>
    </source>
</evidence>
<evidence type="ECO:0008006" key="4">
    <source>
        <dbReference type="Google" id="ProtNLM"/>
    </source>
</evidence>